<comment type="similarity">
    <text evidence="1">Belongs to the protein kinase superfamily. CAMK Ser/Thr protein kinase family. PIM subfamily.</text>
</comment>
<gene>
    <name evidence="12" type="primary">PIM2</name>
    <name evidence="12" type="ORF">AMEX_G450</name>
</gene>
<accession>A0A8T2MIQ9</accession>
<comment type="catalytic activity">
    <reaction evidence="8">
        <text>L-threonyl-[protein] + ATP = O-phospho-L-threonyl-[protein] + ADP + H(+)</text>
        <dbReference type="Rhea" id="RHEA:46608"/>
        <dbReference type="Rhea" id="RHEA-COMP:11060"/>
        <dbReference type="Rhea" id="RHEA-COMP:11605"/>
        <dbReference type="ChEBI" id="CHEBI:15378"/>
        <dbReference type="ChEBI" id="CHEBI:30013"/>
        <dbReference type="ChEBI" id="CHEBI:30616"/>
        <dbReference type="ChEBI" id="CHEBI:61977"/>
        <dbReference type="ChEBI" id="CHEBI:456216"/>
        <dbReference type="EC" id="2.7.11.1"/>
    </reaction>
</comment>
<feature type="chain" id="PRO_5035948032" description="non-specific serine/threonine protein kinase" evidence="10">
    <location>
        <begin position="17"/>
        <end position="91"/>
    </location>
</feature>
<proteinExistence type="inferred from homology"/>
<evidence type="ECO:0000256" key="2">
    <source>
        <dbReference type="ARBA" id="ARBA00012513"/>
    </source>
</evidence>
<dbReference type="GO" id="GO:0005524">
    <property type="term" value="F:ATP binding"/>
    <property type="evidence" value="ECO:0007669"/>
    <property type="project" value="UniProtKB-KW"/>
</dbReference>
<dbReference type="Proteomes" id="UP000752171">
    <property type="component" value="Unassembled WGS sequence"/>
</dbReference>
<dbReference type="Gene3D" id="1.10.510.10">
    <property type="entry name" value="Transferase(Phosphotransferase) domain 1"/>
    <property type="match status" value="1"/>
</dbReference>
<sequence>MSWCWLWSVLLVQTGAEVPLLRFVDFGCGCLLEDSYTQFDGTTKYTSPEFFTQGSYQAEPTTVWQIGVILFNMLCQTNQVSLKLRESPAFR</sequence>
<dbReference type="GO" id="GO:0043066">
    <property type="term" value="P:negative regulation of apoptotic process"/>
    <property type="evidence" value="ECO:0007669"/>
    <property type="project" value="TreeGrafter"/>
</dbReference>
<dbReference type="Pfam" id="PF00069">
    <property type="entry name" value="Pkinase"/>
    <property type="match status" value="1"/>
</dbReference>
<evidence type="ECO:0000256" key="7">
    <source>
        <dbReference type="ARBA" id="ARBA00022840"/>
    </source>
</evidence>
<dbReference type="EMBL" id="JAICCE010000001">
    <property type="protein sequence ID" value="KAG9281875.1"/>
    <property type="molecule type" value="Genomic_DNA"/>
</dbReference>
<evidence type="ECO:0000313" key="12">
    <source>
        <dbReference type="EMBL" id="KAG9281875.1"/>
    </source>
</evidence>
<evidence type="ECO:0000259" key="11">
    <source>
        <dbReference type="PROSITE" id="PS50011"/>
    </source>
</evidence>
<evidence type="ECO:0000256" key="4">
    <source>
        <dbReference type="ARBA" id="ARBA00022679"/>
    </source>
</evidence>
<comment type="catalytic activity">
    <reaction evidence="9">
        <text>L-seryl-[protein] + ATP = O-phospho-L-seryl-[protein] + ADP + H(+)</text>
        <dbReference type="Rhea" id="RHEA:17989"/>
        <dbReference type="Rhea" id="RHEA-COMP:9863"/>
        <dbReference type="Rhea" id="RHEA-COMP:11604"/>
        <dbReference type="ChEBI" id="CHEBI:15378"/>
        <dbReference type="ChEBI" id="CHEBI:29999"/>
        <dbReference type="ChEBI" id="CHEBI:30616"/>
        <dbReference type="ChEBI" id="CHEBI:83421"/>
        <dbReference type="ChEBI" id="CHEBI:456216"/>
        <dbReference type="EC" id="2.7.11.1"/>
    </reaction>
</comment>
<dbReference type="GO" id="GO:0005737">
    <property type="term" value="C:cytoplasm"/>
    <property type="evidence" value="ECO:0007669"/>
    <property type="project" value="TreeGrafter"/>
</dbReference>
<dbReference type="InterPro" id="IPR051138">
    <property type="entry name" value="PIM_Ser/Thr_kinase"/>
</dbReference>
<reference evidence="12 13" key="1">
    <citation type="submission" date="2021-07" db="EMBL/GenBank/DDBJ databases">
        <authorList>
            <person name="Imarazene B."/>
            <person name="Zahm M."/>
            <person name="Klopp C."/>
            <person name="Cabau C."/>
            <person name="Beille S."/>
            <person name="Jouanno E."/>
            <person name="Castinel A."/>
            <person name="Lluch J."/>
            <person name="Gil L."/>
            <person name="Kuchtly C."/>
            <person name="Lopez Roques C."/>
            <person name="Donnadieu C."/>
            <person name="Parrinello H."/>
            <person name="Journot L."/>
            <person name="Du K."/>
            <person name="Schartl M."/>
            <person name="Retaux S."/>
            <person name="Guiguen Y."/>
        </authorList>
    </citation>
    <scope>NUCLEOTIDE SEQUENCE [LARGE SCALE GENOMIC DNA]</scope>
    <source>
        <strain evidence="12">Pach_M1</strain>
        <tissue evidence="12">Testis</tissue>
    </source>
</reference>
<evidence type="ECO:0000256" key="3">
    <source>
        <dbReference type="ARBA" id="ARBA00022527"/>
    </source>
</evidence>
<dbReference type="AlphaFoldDB" id="A0A8T2MIQ9"/>
<keyword evidence="7" id="KW-0067">ATP-binding</keyword>
<dbReference type="OrthoDB" id="10252171at2759"/>
<keyword evidence="4" id="KW-0808">Transferase</keyword>
<evidence type="ECO:0000256" key="9">
    <source>
        <dbReference type="ARBA" id="ARBA00048679"/>
    </source>
</evidence>
<keyword evidence="6 12" id="KW-0418">Kinase</keyword>
<dbReference type="GO" id="GO:0007346">
    <property type="term" value="P:regulation of mitotic cell cycle"/>
    <property type="evidence" value="ECO:0007669"/>
    <property type="project" value="TreeGrafter"/>
</dbReference>
<keyword evidence="10" id="KW-0732">Signal</keyword>
<evidence type="ECO:0000256" key="1">
    <source>
        <dbReference type="ARBA" id="ARBA00005505"/>
    </source>
</evidence>
<feature type="signal peptide" evidence="10">
    <location>
        <begin position="1"/>
        <end position="16"/>
    </location>
</feature>
<dbReference type="GO" id="GO:0004674">
    <property type="term" value="F:protein serine/threonine kinase activity"/>
    <property type="evidence" value="ECO:0007669"/>
    <property type="project" value="UniProtKB-KW"/>
</dbReference>
<name>A0A8T2MIQ9_ASTMX</name>
<dbReference type="InterPro" id="IPR000719">
    <property type="entry name" value="Prot_kinase_dom"/>
</dbReference>
<evidence type="ECO:0000256" key="6">
    <source>
        <dbReference type="ARBA" id="ARBA00022777"/>
    </source>
</evidence>
<evidence type="ECO:0000256" key="5">
    <source>
        <dbReference type="ARBA" id="ARBA00022741"/>
    </source>
</evidence>
<keyword evidence="3" id="KW-0723">Serine/threonine-protein kinase</keyword>
<evidence type="ECO:0000313" key="13">
    <source>
        <dbReference type="Proteomes" id="UP000752171"/>
    </source>
</evidence>
<keyword evidence="5" id="KW-0547">Nucleotide-binding</keyword>
<feature type="domain" description="Protein kinase" evidence="11">
    <location>
        <begin position="1"/>
        <end position="91"/>
    </location>
</feature>
<evidence type="ECO:0000256" key="8">
    <source>
        <dbReference type="ARBA" id="ARBA00047899"/>
    </source>
</evidence>
<dbReference type="InterPro" id="IPR011009">
    <property type="entry name" value="Kinase-like_dom_sf"/>
</dbReference>
<evidence type="ECO:0000256" key="10">
    <source>
        <dbReference type="SAM" id="SignalP"/>
    </source>
</evidence>
<dbReference type="PROSITE" id="PS50011">
    <property type="entry name" value="PROTEIN_KINASE_DOM"/>
    <property type="match status" value="1"/>
</dbReference>
<dbReference type="EC" id="2.7.11.1" evidence="2"/>
<comment type="caution">
    <text evidence="12">The sequence shown here is derived from an EMBL/GenBank/DDBJ whole genome shotgun (WGS) entry which is preliminary data.</text>
</comment>
<dbReference type="PANTHER" id="PTHR22984:SF11">
    <property type="entry name" value="AURORA KINASE-RELATED"/>
    <property type="match status" value="1"/>
</dbReference>
<protein>
    <recommendedName>
        <fullName evidence="2">non-specific serine/threonine protein kinase</fullName>
        <ecNumber evidence="2">2.7.11.1</ecNumber>
    </recommendedName>
</protein>
<dbReference type="SUPFAM" id="SSF56112">
    <property type="entry name" value="Protein kinase-like (PK-like)"/>
    <property type="match status" value="1"/>
</dbReference>
<dbReference type="PANTHER" id="PTHR22984">
    <property type="entry name" value="SERINE/THREONINE-PROTEIN KINASE PIM"/>
    <property type="match status" value="1"/>
</dbReference>
<organism evidence="12 13">
    <name type="scientific">Astyanax mexicanus</name>
    <name type="common">Blind cave fish</name>
    <name type="synonym">Astyanax fasciatus mexicanus</name>
    <dbReference type="NCBI Taxonomy" id="7994"/>
    <lineage>
        <taxon>Eukaryota</taxon>
        <taxon>Metazoa</taxon>
        <taxon>Chordata</taxon>
        <taxon>Craniata</taxon>
        <taxon>Vertebrata</taxon>
        <taxon>Euteleostomi</taxon>
        <taxon>Actinopterygii</taxon>
        <taxon>Neopterygii</taxon>
        <taxon>Teleostei</taxon>
        <taxon>Ostariophysi</taxon>
        <taxon>Characiformes</taxon>
        <taxon>Characoidei</taxon>
        <taxon>Acestrorhamphidae</taxon>
        <taxon>Acestrorhamphinae</taxon>
        <taxon>Astyanax</taxon>
    </lineage>
</organism>